<keyword evidence="2" id="KW-1185">Reference proteome</keyword>
<protein>
    <submittedName>
        <fullName evidence="1">Uncharacterized protein</fullName>
    </submittedName>
</protein>
<gene>
    <name evidence="1" type="ORF">ACPOL_3457</name>
</gene>
<name>A0A2Z5G0V8_9BACT</name>
<dbReference type="KEGG" id="abas:ACPOL_3457"/>
<dbReference type="EMBL" id="CP030840">
    <property type="protein sequence ID" value="AXC12742.1"/>
    <property type="molecule type" value="Genomic_DNA"/>
</dbReference>
<sequence>MAFWVLFWFGWNCLFDARGIVLIEAWIALAIYDKISSETHLLPSVPNALFTTVLLPSTRPARAALLALRFRSCRR</sequence>
<organism evidence="1 2">
    <name type="scientific">Acidisarcina polymorpha</name>
    <dbReference type="NCBI Taxonomy" id="2211140"/>
    <lineage>
        <taxon>Bacteria</taxon>
        <taxon>Pseudomonadati</taxon>
        <taxon>Acidobacteriota</taxon>
        <taxon>Terriglobia</taxon>
        <taxon>Terriglobales</taxon>
        <taxon>Acidobacteriaceae</taxon>
        <taxon>Acidisarcina</taxon>
    </lineage>
</organism>
<evidence type="ECO:0000313" key="2">
    <source>
        <dbReference type="Proteomes" id="UP000253606"/>
    </source>
</evidence>
<reference evidence="1 2" key="1">
    <citation type="journal article" date="2018" name="Front. Microbiol.">
        <title>Hydrolytic Capabilities as a Key to Environmental Success: Chitinolytic and Cellulolytic Acidobacteria From Acidic Sub-arctic Soils and Boreal Peatlands.</title>
        <authorList>
            <person name="Belova S.E."/>
            <person name="Ravin N.V."/>
            <person name="Pankratov T.A."/>
            <person name="Rakitin A.L."/>
            <person name="Ivanova A.A."/>
            <person name="Beletsky A.V."/>
            <person name="Mardanov A.V."/>
            <person name="Sinninghe Damste J.S."/>
            <person name="Dedysh S.N."/>
        </authorList>
    </citation>
    <scope>NUCLEOTIDE SEQUENCE [LARGE SCALE GENOMIC DNA]</scope>
    <source>
        <strain evidence="1 2">SBC82</strain>
    </source>
</reference>
<proteinExistence type="predicted"/>
<evidence type="ECO:0000313" key="1">
    <source>
        <dbReference type="EMBL" id="AXC12742.1"/>
    </source>
</evidence>
<accession>A0A2Z5G0V8</accession>
<dbReference type="AlphaFoldDB" id="A0A2Z5G0V8"/>
<dbReference type="Proteomes" id="UP000253606">
    <property type="component" value="Chromosome"/>
</dbReference>